<reference evidence="2" key="1">
    <citation type="submission" date="2022-12" db="EMBL/GenBank/DDBJ databases">
        <authorList>
            <person name="Petersen C."/>
        </authorList>
    </citation>
    <scope>NUCLEOTIDE SEQUENCE</scope>
    <source>
        <strain evidence="2">IBT 35673</strain>
    </source>
</reference>
<dbReference type="AlphaFoldDB" id="A0A9W9QGX7"/>
<sequence>MFPPQDLPFWAKATQGEKPSKLPTTERDGNKEEASASSSKKRVSVTVTSVVIEDSAKANRKDEAQKGTQTPIYPDPTYGEFNKADEKPGFWAKRAAEAPWELGATDLHQPGTLLNRLSQMPLQREPIIQSDTENRKRAKLSGEEFDHQIGRHKDQINALIGQAVGKRLDAENACEPCVSLNGKFNACVSVPGMNECASCTWDLQWKCTFANRGEKKQGLAPQNGVLNEMLALMQSIDSIEPQDQEHAARLALQKQFLAQQIFEEAERMGCF</sequence>
<proteinExistence type="predicted"/>
<dbReference type="Proteomes" id="UP001147695">
    <property type="component" value="Unassembled WGS sequence"/>
</dbReference>
<evidence type="ECO:0000256" key="1">
    <source>
        <dbReference type="SAM" id="MobiDB-lite"/>
    </source>
</evidence>
<feature type="compositionally biased region" description="Basic and acidic residues" evidence="1">
    <location>
        <begin position="54"/>
        <end position="65"/>
    </location>
</feature>
<reference evidence="2" key="2">
    <citation type="journal article" date="2023" name="IMA Fungus">
        <title>Comparative genomic study of the Penicillium genus elucidates a diverse pangenome and 15 lateral gene transfer events.</title>
        <authorList>
            <person name="Petersen C."/>
            <person name="Sorensen T."/>
            <person name="Nielsen M.R."/>
            <person name="Sondergaard T.E."/>
            <person name="Sorensen J.L."/>
            <person name="Fitzpatrick D.A."/>
            <person name="Frisvad J.C."/>
            <person name="Nielsen K.L."/>
        </authorList>
    </citation>
    <scope>NUCLEOTIDE SEQUENCE</scope>
    <source>
        <strain evidence="2">IBT 35673</strain>
    </source>
</reference>
<feature type="compositionally biased region" description="Basic and acidic residues" evidence="1">
    <location>
        <begin position="18"/>
        <end position="34"/>
    </location>
</feature>
<accession>A0A9W9QGX7</accession>
<protein>
    <submittedName>
        <fullName evidence="2">Uncharacterized protein</fullName>
    </submittedName>
</protein>
<evidence type="ECO:0000313" key="2">
    <source>
        <dbReference type="EMBL" id="KAJ5334531.1"/>
    </source>
</evidence>
<dbReference type="InterPro" id="IPR022190">
    <property type="entry name" value="DUF3716"/>
</dbReference>
<dbReference type="EMBL" id="JAPZBQ010000004">
    <property type="protein sequence ID" value="KAJ5334531.1"/>
    <property type="molecule type" value="Genomic_DNA"/>
</dbReference>
<name>A0A9W9QGX7_PENBR</name>
<organism evidence="2 3">
    <name type="scientific">Penicillium brevicompactum</name>
    <dbReference type="NCBI Taxonomy" id="5074"/>
    <lineage>
        <taxon>Eukaryota</taxon>
        <taxon>Fungi</taxon>
        <taxon>Dikarya</taxon>
        <taxon>Ascomycota</taxon>
        <taxon>Pezizomycotina</taxon>
        <taxon>Eurotiomycetes</taxon>
        <taxon>Eurotiomycetidae</taxon>
        <taxon>Eurotiales</taxon>
        <taxon>Aspergillaceae</taxon>
        <taxon>Penicillium</taxon>
    </lineage>
</organism>
<gene>
    <name evidence="2" type="ORF">N7452_006934</name>
</gene>
<feature type="region of interest" description="Disordered" evidence="1">
    <location>
        <begin position="1"/>
        <end position="80"/>
    </location>
</feature>
<evidence type="ECO:0000313" key="3">
    <source>
        <dbReference type="Proteomes" id="UP001147695"/>
    </source>
</evidence>
<comment type="caution">
    <text evidence="2">The sequence shown here is derived from an EMBL/GenBank/DDBJ whole genome shotgun (WGS) entry which is preliminary data.</text>
</comment>
<dbReference type="Pfam" id="PF12511">
    <property type="entry name" value="DUF3716"/>
    <property type="match status" value="1"/>
</dbReference>